<accession>A0A8J3G6J4</accession>
<evidence type="ECO:0000313" key="2">
    <source>
        <dbReference type="EMBL" id="GHB46575.1"/>
    </source>
</evidence>
<reference evidence="2" key="2">
    <citation type="submission" date="2020-09" db="EMBL/GenBank/DDBJ databases">
        <authorList>
            <person name="Sun Q."/>
            <person name="Kim S."/>
        </authorList>
    </citation>
    <scope>NUCLEOTIDE SEQUENCE</scope>
    <source>
        <strain evidence="2">KCTC 23224</strain>
    </source>
</reference>
<comment type="caution">
    <text evidence="2">The sequence shown here is derived from an EMBL/GenBank/DDBJ whole genome shotgun (WGS) entry which is preliminary data.</text>
</comment>
<reference evidence="2" key="1">
    <citation type="journal article" date="2014" name="Int. J. Syst. Evol. Microbiol.">
        <title>Complete genome sequence of Corynebacterium casei LMG S-19264T (=DSM 44701T), isolated from a smear-ripened cheese.</title>
        <authorList>
            <consortium name="US DOE Joint Genome Institute (JGI-PGF)"/>
            <person name="Walter F."/>
            <person name="Albersmeier A."/>
            <person name="Kalinowski J."/>
            <person name="Ruckert C."/>
        </authorList>
    </citation>
    <scope>NUCLEOTIDE SEQUENCE</scope>
    <source>
        <strain evidence="2">KCTC 23224</strain>
    </source>
</reference>
<protein>
    <recommendedName>
        <fullName evidence="1">DinB-like domain-containing protein</fullName>
    </recommendedName>
</protein>
<evidence type="ECO:0000313" key="3">
    <source>
        <dbReference type="Proteomes" id="UP000642809"/>
    </source>
</evidence>
<dbReference type="Gene3D" id="1.20.120.450">
    <property type="entry name" value="dinb family like domain"/>
    <property type="match status" value="1"/>
</dbReference>
<dbReference type="Pfam" id="PF12867">
    <property type="entry name" value="DinB_2"/>
    <property type="match status" value="1"/>
</dbReference>
<proteinExistence type="predicted"/>
<name>A0A8J3G6J4_9BACT</name>
<dbReference type="InterPro" id="IPR034660">
    <property type="entry name" value="DinB/YfiT-like"/>
</dbReference>
<gene>
    <name evidence="2" type="ORF">GCM10008106_29410</name>
</gene>
<dbReference type="Proteomes" id="UP000642809">
    <property type="component" value="Unassembled WGS sequence"/>
</dbReference>
<feature type="domain" description="DinB-like" evidence="1">
    <location>
        <begin position="79"/>
        <end position="201"/>
    </location>
</feature>
<evidence type="ECO:0000259" key="1">
    <source>
        <dbReference type="Pfam" id="PF12867"/>
    </source>
</evidence>
<dbReference type="AlphaFoldDB" id="A0A8J3G6J4"/>
<dbReference type="EMBL" id="BMYF01000019">
    <property type="protein sequence ID" value="GHB46575.1"/>
    <property type="molecule type" value="Genomic_DNA"/>
</dbReference>
<dbReference type="InterPro" id="IPR024775">
    <property type="entry name" value="DinB-like"/>
</dbReference>
<dbReference type="SUPFAM" id="SSF109854">
    <property type="entry name" value="DinB/YfiT-like putative metalloenzymes"/>
    <property type="match status" value="1"/>
</dbReference>
<organism evidence="2 3">
    <name type="scientific">Mongoliitalea lutea</name>
    <dbReference type="NCBI Taxonomy" id="849756"/>
    <lineage>
        <taxon>Bacteria</taxon>
        <taxon>Pseudomonadati</taxon>
        <taxon>Bacteroidota</taxon>
        <taxon>Cytophagia</taxon>
        <taxon>Cytophagales</taxon>
        <taxon>Cyclobacteriaceae</taxon>
        <taxon>Mongoliitalea</taxon>
    </lineage>
</organism>
<keyword evidence="3" id="KW-1185">Reference proteome</keyword>
<sequence>MFFLFNQTNGLITAITPDLRSLEKAVDDCLFFSSNLSKRFMKTILSILSLACFMVSCTSSIVEEKSFTFDHATAILQSLEKSKAYTYAILDQMPDSLYSYKPTPELMTFSEHYVHNAIFTSNQLANRLNLENPFKDFKRDRDLNKEETRVEVDRMYAFMIQTLEAMSSEDLEKEIEFGKEAIPTWRLFNIVENHNNHHRGYSLVYLRMNGIVPKGYFGW</sequence>